<evidence type="ECO:0000313" key="2">
    <source>
        <dbReference type="EMBL" id="TQE96723.1"/>
    </source>
</evidence>
<dbReference type="InParanoid" id="A0A540VKS7"/>
<gene>
    <name evidence="2" type="ORF">FKZ61_05530</name>
</gene>
<dbReference type="SUPFAM" id="SSF51658">
    <property type="entry name" value="Xylose isomerase-like"/>
    <property type="match status" value="1"/>
</dbReference>
<proteinExistence type="predicted"/>
<comment type="caution">
    <text evidence="2">The sequence shown here is derived from an EMBL/GenBank/DDBJ whole genome shotgun (WGS) entry which is preliminary data.</text>
</comment>
<feature type="domain" description="Xylose isomerase-like TIM barrel" evidence="1">
    <location>
        <begin position="21"/>
        <end position="264"/>
    </location>
</feature>
<dbReference type="Pfam" id="PF01261">
    <property type="entry name" value="AP_endonuc_2"/>
    <property type="match status" value="1"/>
</dbReference>
<dbReference type="GO" id="GO:0016853">
    <property type="term" value="F:isomerase activity"/>
    <property type="evidence" value="ECO:0007669"/>
    <property type="project" value="UniProtKB-KW"/>
</dbReference>
<reference evidence="2 3" key="1">
    <citation type="submission" date="2019-06" db="EMBL/GenBank/DDBJ databases">
        <title>Genome sequence of Litorilinea aerophila BAA-2444.</title>
        <authorList>
            <person name="Maclea K.S."/>
            <person name="Maurais E.G."/>
            <person name="Iannazzi L.C."/>
        </authorList>
    </citation>
    <scope>NUCLEOTIDE SEQUENCE [LARGE SCALE GENOMIC DNA]</scope>
    <source>
        <strain evidence="2 3">ATCC BAA-2444</strain>
    </source>
</reference>
<dbReference type="RefSeq" id="WP_141609095.1">
    <property type="nucleotide sequence ID" value="NZ_VIGC02000006.1"/>
</dbReference>
<name>A0A540VKS7_9CHLR</name>
<keyword evidence="3" id="KW-1185">Reference proteome</keyword>
<keyword evidence="2" id="KW-0413">Isomerase</keyword>
<protein>
    <submittedName>
        <fullName evidence="2">Sugar phosphate isomerase/epimerase</fullName>
    </submittedName>
</protein>
<dbReference type="FunCoup" id="A0A540VKS7">
    <property type="interactions" value="25"/>
</dbReference>
<dbReference type="InterPro" id="IPR013022">
    <property type="entry name" value="Xyl_isomerase-like_TIM-brl"/>
</dbReference>
<accession>A0A540VKS7</accession>
<dbReference type="InterPro" id="IPR050312">
    <property type="entry name" value="IolE/XylAMocC-like"/>
</dbReference>
<evidence type="ECO:0000313" key="3">
    <source>
        <dbReference type="Proteomes" id="UP000317371"/>
    </source>
</evidence>
<dbReference type="EMBL" id="VIGC01000006">
    <property type="protein sequence ID" value="TQE96723.1"/>
    <property type="molecule type" value="Genomic_DNA"/>
</dbReference>
<sequence length="287" mass="31270">MKLGVVGMMPPDFRTITGRELDAVRALKLTGVGFHIPGDTLATITSAACARVRRTFQEAGMDLVQVGIGYRSCLFAPDDGARNALVATICRGLEVCRELGAHTCLIRTGSLNPAGPYSPDRANLTLASRERLVESLRRIADVAEAVGQTVVIETHLLTIMDSPETNREILAAVASPHIQVVMDYVNHFQTLHQVYHSTARLNHIFDVMGPISGVGHCKDIRIGPGLVLHIDEAVPGEGELDLATALRRWHHLYPDGYMLLEHLPDDQYPLASRNVHRIAAEAGVPIT</sequence>
<dbReference type="PANTHER" id="PTHR12110">
    <property type="entry name" value="HYDROXYPYRUVATE ISOMERASE"/>
    <property type="match status" value="1"/>
</dbReference>
<dbReference type="Proteomes" id="UP000317371">
    <property type="component" value="Unassembled WGS sequence"/>
</dbReference>
<dbReference type="OrthoDB" id="128241at2"/>
<organism evidence="2 3">
    <name type="scientific">Litorilinea aerophila</name>
    <dbReference type="NCBI Taxonomy" id="1204385"/>
    <lineage>
        <taxon>Bacteria</taxon>
        <taxon>Bacillati</taxon>
        <taxon>Chloroflexota</taxon>
        <taxon>Caldilineae</taxon>
        <taxon>Caldilineales</taxon>
        <taxon>Caldilineaceae</taxon>
        <taxon>Litorilinea</taxon>
    </lineage>
</organism>
<dbReference type="Gene3D" id="3.20.20.150">
    <property type="entry name" value="Divalent-metal-dependent TIM barrel enzymes"/>
    <property type="match status" value="1"/>
</dbReference>
<evidence type="ECO:0000259" key="1">
    <source>
        <dbReference type="Pfam" id="PF01261"/>
    </source>
</evidence>
<dbReference type="InterPro" id="IPR036237">
    <property type="entry name" value="Xyl_isomerase-like_sf"/>
</dbReference>
<dbReference type="AlphaFoldDB" id="A0A540VKS7"/>